<evidence type="ECO:0000313" key="2">
    <source>
        <dbReference type="EMBL" id="ELR69717.1"/>
    </source>
</evidence>
<comment type="caution">
    <text evidence="2">The sequence shown here is derived from an EMBL/GenBank/DDBJ whole genome shotgun (WGS) entry which is preliminary data.</text>
</comment>
<keyword evidence="1" id="KW-0812">Transmembrane</keyword>
<dbReference type="AlphaFoldDB" id="L8JQT4"/>
<organism evidence="2 3">
    <name type="scientific">Fulvivirga imtechensis AK7</name>
    <dbReference type="NCBI Taxonomy" id="1237149"/>
    <lineage>
        <taxon>Bacteria</taxon>
        <taxon>Pseudomonadati</taxon>
        <taxon>Bacteroidota</taxon>
        <taxon>Cytophagia</taxon>
        <taxon>Cytophagales</taxon>
        <taxon>Fulvivirgaceae</taxon>
        <taxon>Fulvivirga</taxon>
    </lineage>
</organism>
<dbReference type="EMBL" id="AMZN01000069">
    <property type="protein sequence ID" value="ELR69717.1"/>
    <property type="molecule type" value="Genomic_DNA"/>
</dbReference>
<evidence type="ECO:0000256" key="1">
    <source>
        <dbReference type="SAM" id="Phobius"/>
    </source>
</evidence>
<dbReference type="Proteomes" id="UP000011135">
    <property type="component" value="Unassembled WGS sequence"/>
</dbReference>
<sequence>MENVEGGGCGVATQVVLGFWASGIGYAFGAVSGGIGFVAGMVATGAVIAVCEYY</sequence>
<evidence type="ECO:0000313" key="3">
    <source>
        <dbReference type="Proteomes" id="UP000011135"/>
    </source>
</evidence>
<feature type="transmembrane region" description="Helical" evidence="1">
    <location>
        <begin position="24"/>
        <end position="51"/>
    </location>
</feature>
<keyword evidence="1" id="KW-1133">Transmembrane helix</keyword>
<keyword evidence="3" id="KW-1185">Reference proteome</keyword>
<dbReference type="STRING" id="1237149.C900_04694"/>
<accession>L8JQT4</accession>
<proteinExistence type="predicted"/>
<protein>
    <submittedName>
        <fullName evidence="2">Uncharacterized protein</fullName>
    </submittedName>
</protein>
<keyword evidence="1" id="KW-0472">Membrane</keyword>
<reference evidence="2 3" key="1">
    <citation type="submission" date="2012-12" db="EMBL/GenBank/DDBJ databases">
        <title>Genome assembly of Fulvivirga imtechensis AK7.</title>
        <authorList>
            <person name="Nupur N."/>
            <person name="Khatri I."/>
            <person name="Kumar R."/>
            <person name="Subramanian S."/>
            <person name="Pinnaka A."/>
        </authorList>
    </citation>
    <scope>NUCLEOTIDE SEQUENCE [LARGE SCALE GENOMIC DNA]</scope>
    <source>
        <strain evidence="2 3">AK7</strain>
    </source>
</reference>
<gene>
    <name evidence="2" type="ORF">C900_04694</name>
</gene>
<name>L8JQT4_9BACT</name>